<accession>A0AA48GJE5</accession>
<keyword evidence="2" id="KW-1185">Reference proteome</keyword>
<evidence type="ECO:0000313" key="1">
    <source>
        <dbReference type="EMBL" id="BDU72402.1"/>
    </source>
</evidence>
<dbReference type="GO" id="GO:0051536">
    <property type="term" value="F:iron-sulfur cluster binding"/>
    <property type="evidence" value="ECO:0007669"/>
    <property type="project" value="InterPro"/>
</dbReference>
<evidence type="ECO:0000313" key="2">
    <source>
        <dbReference type="Proteomes" id="UP001238179"/>
    </source>
</evidence>
<dbReference type="EMBL" id="AP027080">
    <property type="protein sequence ID" value="BDU72402.1"/>
    <property type="molecule type" value="Genomic_DNA"/>
</dbReference>
<dbReference type="Pfam" id="PF05100">
    <property type="entry name" value="Phage_tail_L"/>
    <property type="match status" value="1"/>
</dbReference>
<gene>
    <name evidence="1" type="ORF">METEAL_15760</name>
</gene>
<dbReference type="NCBIfam" id="TIGR01600">
    <property type="entry name" value="phage_tail_L"/>
    <property type="match status" value="1"/>
</dbReference>
<organism evidence="1 2">
    <name type="scientific">Mesoterricola silvestris</name>
    <dbReference type="NCBI Taxonomy" id="2927979"/>
    <lineage>
        <taxon>Bacteria</taxon>
        <taxon>Pseudomonadati</taxon>
        <taxon>Acidobacteriota</taxon>
        <taxon>Holophagae</taxon>
        <taxon>Holophagales</taxon>
        <taxon>Holophagaceae</taxon>
        <taxon>Mesoterricola</taxon>
    </lineage>
</organism>
<protein>
    <submittedName>
        <fullName evidence="1">Phage tail protein</fullName>
    </submittedName>
</protein>
<reference evidence="2" key="1">
    <citation type="journal article" date="2023" name="Int. J. Syst. Evol. Microbiol.">
        <title>Mesoterricola silvestris gen. nov., sp. nov., Mesoterricola sediminis sp. nov., Geothrix oryzae sp. nov., Geothrix edaphica sp. nov., Geothrix rubra sp. nov., and Geothrix limicola sp. nov., six novel members of Acidobacteriota isolated from soils.</title>
        <authorList>
            <person name="Itoh H."/>
            <person name="Sugisawa Y."/>
            <person name="Mise K."/>
            <person name="Xu Z."/>
            <person name="Kuniyasu M."/>
            <person name="Ushijima N."/>
            <person name="Kawano K."/>
            <person name="Kobayashi E."/>
            <person name="Shiratori Y."/>
            <person name="Masuda Y."/>
            <person name="Senoo K."/>
        </authorList>
    </citation>
    <scope>NUCLEOTIDE SEQUENCE [LARGE SCALE GENOMIC DNA]</scope>
    <source>
        <strain evidence="2">W79</strain>
    </source>
</reference>
<dbReference type="RefSeq" id="WP_316415307.1">
    <property type="nucleotide sequence ID" value="NZ_AP027080.1"/>
</dbReference>
<name>A0AA48GJE5_9BACT</name>
<dbReference type="InterPro" id="IPR006487">
    <property type="entry name" value="Phage_lambda_L"/>
</dbReference>
<dbReference type="GO" id="GO:0046718">
    <property type="term" value="P:symbiont entry into host cell"/>
    <property type="evidence" value="ECO:0007669"/>
    <property type="project" value="InterPro"/>
</dbReference>
<sequence length="212" mass="22529">MTLPYSELLSLTPSAKIYLYVLDATGIGGAVSYFCASSTAAGANIVWQGVTYTAIPIEAEGFATNAKGTLPRPKITVSNIGGVVGAMVRDFKDLVGAKLIRKVTYAKHLDGMPGADPNRCMPDEIWIINQKTSEVPESITFELMAPIDAQGMKLPRGIIQATTCRWSSENTDVCPYVMTCDKGLATANGCKVHYPTGNLPFGAFPGTQSIGS</sequence>
<dbReference type="Proteomes" id="UP001238179">
    <property type="component" value="Chromosome"/>
</dbReference>
<proteinExistence type="predicted"/>
<dbReference type="GO" id="GO:0030430">
    <property type="term" value="C:host cell cytoplasm"/>
    <property type="evidence" value="ECO:0007669"/>
    <property type="project" value="InterPro"/>
</dbReference>
<dbReference type="KEGG" id="msil:METEAL_15760"/>
<dbReference type="AlphaFoldDB" id="A0AA48GJE5"/>